<evidence type="ECO:0000313" key="6">
    <source>
        <dbReference type="Proteomes" id="UP000077355"/>
    </source>
</evidence>
<evidence type="ECO:0000256" key="2">
    <source>
        <dbReference type="ARBA" id="ARBA00022630"/>
    </source>
</evidence>
<comment type="cofactor">
    <cofactor evidence="1">
        <name>FAD</name>
        <dbReference type="ChEBI" id="CHEBI:57692"/>
    </cofactor>
</comment>
<name>A0A162PYL2_9BACL</name>
<dbReference type="Gene3D" id="3.50.50.60">
    <property type="entry name" value="FAD/NAD(P)-binding domain"/>
    <property type="match status" value="1"/>
</dbReference>
<dbReference type="GO" id="GO:0071949">
    <property type="term" value="F:FAD binding"/>
    <property type="evidence" value="ECO:0007669"/>
    <property type="project" value="InterPro"/>
</dbReference>
<dbReference type="InterPro" id="IPR050641">
    <property type="entry name" value="RIFMO-like"/>
</dbReference>
<dbReference type="PANTHER" id="PTHR43004:SF19">
    <property type="entry name" value="BINDING MONOOXYGENASE, PUTATIVE (JCVI)-RELATED"/>
    <property type="match status" value="1"/>
</dbReference>
<evidence type="ECO:0000256" key="3">
    <source>
        <dbReference type="ARBA" id="ARBA00022827"/>
    </source>
</evidence>
<dbReference type="SUPFAM" id="SSF51905">
    <property type="entry name" value="FAD/NAD(P)-binding domain"/>
    <property type="match status" value="1"/>
</dbReference>
<dbReference type="RefSeq" id="WP_068653265.1">
    <property type="nucleotide sequence ID" value="NZ_CP043611.1"/>
</dbReference>
<dbReference type="AlphaFoldDB" id="A0A162PYL2"/>
<dbReference type="Proteomes" id="UP000077355">
    <property type="component" value="Unassembled WGS sequence"/>
</dbReference>
<keyword evidence="6" id="KW-1185">Reference proteome</keyword>
<comment type="caution">
    <text evidence="5">The sequence shown here is derived from an EMBL/GenBank/DDBJ whole genome shotgun (WGS) entry which is preliminary data.</text>
</comment>
<evidence type="ECO:0000256" key="1">
    <source>
        <dbReference type="ARBA" id="ARBA00001974"/>
    </source>
</evidence>
<dbReference type="InterPro" id="IPR002938">
    <property type="entry name" value="FAD-bd"/>
</dbReference>
<sequence length="112" mass="12251">MKVIIIFKNWKFIHLTKHYDIDVLVVGAGPTGSTLAADLLRRGIRVRLVDKAPHAFKGSRAKGVQPRTQEVFGDHGVLGEALAEGGQYPRLGAFDKMTSTITPPRSSAAQWI</sequence>
<keyword evidence="3" id="KW-0274">FAD</keyword>
<protein>
    <recommendedName>
        <fullName evidence="4">FAD-binding domain-containing protein</fullName>
    </recommendedName>
</protein>
<feature type="domain" description="FAD-binding" evidence="4">
    <location>
        <begin position="21"/>
        <end position="95"/>
    </location>
</feature>
<gene>
    <name evidence="5" type="ORF">PBAT_24580</name>
</gene>
<reference evidence="5 6" key="1">
    <citation type="submission" date="2016-03" db="EMBL/GenBank/DDBJ databases">
        <title>Draft genome sequence of Paenibacillus antarcticus CECT 5836.</title>
        <authorList>
            <person name="Shin S.-K."/>
            <person name="Yi H."/>
        </authorList>
    </citation>
    <scope>NUCLEOTIDE SEQUENCE [LARGE SCALE GENOMIC DNA]</scope>
    <source>
        <strain evidence="5 6">CECT 5836</strain>
    </source>
</reference>
<dbReference type="GO" id="GO:0016709">
    <property type="term" value="F:oxidoreductase activity, acting on paired donors, with incorporation or reduction of molecular oxygen, NAD(P)H as one donor, and incorporation of one atom of oxygen"/>
    <property type="evidence" value="ECO:0007669"/>
    <property type="project" value="UniProtKB-ARBA"/>
</dbReference>
<proteinExistence type="predicted"/>
<dbReference type="Pfam" id="PF01494">
    <property type="entry name" value="FAD_binding_3"/>
    <property type="match status" value="1"/>
</dbReference>
<evidence type="ECO:0000313" key="5">
    <source>
        <dbReference type="EMBL" id="OAB40470.1"/>
    </source>
</evidence>
<dbReference type="PANTHER" id="PTHR43004">
    <property type="entry name" value="TRK SYSTEM POTASSIUM UPTAKE PROTEIN"/>
    <property type="match status" value="1"/>
</dbReference>
<dbReference type="InterPro" id="IPR036188">
    <property type="entry name" value="FAD/NAD-bd_sf"/>
</dbReference>
<dbReference type="EMBL" id="LVJI01000054">
    <property type="protein sequence ID" value="OAB40470.1"/>
    <property type="molecule type" value="Genomic_DNA"/>
</dbReference>
<accession>A0A162PYL2</accession>
<organism evidence="5 6">
    <name type="scientific">Paenibacillus antarcticus</name>
    <dbReference type="NCBI Taxonomy" id="253703"/>
    <lineage>
        <taxon>Bacteria</taxon>
        <taxon>Bacillati</taxon>
        <taxon>Bacillota</taxon>
        <taxon>Bacilli</taxon>
        <taxon>Bacillales</taxon>
        <taxon>Paenibacillaceae</taxon>
        <taxon>Paenibacillus</taxon>
    </lineage>
</organism>
<evidence type="ECO:0000259" key="4">
    <source>
        <dbReference type="Pfam" id="PF01494"/>
    </source>
</evidence>
<keyword evidence="2" id="KW-0285">Flavoprotein</keyword>